<dbReference type="Pfam" id="PF19564">
    <property type="entry name" value="DUF6086"/>
    <property type="match status" value="1"/>
</dbReference>
<evidence type="ECO:0000313" key="2">
    <source>
        <dbReference type="Proteomes" id="UP001596413"/>
    </source>
</evidence>
<name>A0ABW2GI59_9ACTN</name>
<dbReference type="InterPro" id="IPR045732">
    <property type="entry name" value="DUF6086"/>
</dbReference>
<accession>A0ABW2GI59</accession>
<dbReference type="EMBL" id="JBHSZO010000019">
    <property type="protein sequence ID" value="MFC7219287.1"/>
    <property type="molecule type" value="Genomic_DNA"/>
</dbReference>
<sequence>MSYPVVLGEDTLWEAGYQSGRMYFFLVQGAAEELQIPSGLVANLPRGECEVKLPAFRSFVQRLYETYSSTRSMHVHGFIDGLLITSLVLLERAGSPLELLPEHEQALREERAAFARRMAED</sequence>
<keyword evidence="2" id="KW-1185">Reference proteome</keyword>
<dbReference type="Proteomes" id="UP001596413">
    <property type="component" value="Unassembled WGS sequence"/>
</dbReference>
<dbReference type="RefSeq" id="WP_386414856.1">
    <property type="nucleotide sequence ID" value="NZ_JBHSZO010000019.1"/>
</dbReference>
<protein>
    <submittedName>
        <fullName evidence="1">DUF6086 family protein</fullName>
    </submittedName>
</protein>
<reference evidence="2" key="1">
    <citation type="journal article" date="2019" name="Int. J. Syst. Evol. Microbiol.">
        <title>The Global Catalogue of Microorganisms (GCM) 10K type strain sequencing project: providing services to taxonomists for standard genome sequencing and annotation.</title>
        <authorList>
            <consortium name="The Broad Institute Genomics Platform"/>
            <consortium name="The Broad Institute Genome Sequencing Center for Infectious Disease"/>
            <person name="Wu L."/>
            <person name="Ma J."/>
        </authorList>
    </citation>
    <scope>NUCLEOTIDE SEQUENCE [LARGE SCALE GENOMIC DNA]</scope>
    <source>
        <strain evidence="2">CGMCC 1.13681</strain>
    </source>
</reference>
<evidence type="ECO:0000313" key="1">
    <source>
        <dbReference type="EMBL" id="MFC7219287.1"/>
    </source>
</evidence>
<comment type="caution">
    <text evidence="1">The sequence shown here is derived from an EMBL/GenBank/DDBJ whole genome shotgun (WGS) entry which is preliminary data.</text>
</comment>
<gene>
    <name evidence="1" type="ORF">ACFQLX_14075</name>
</gene>
<proteinExistence type="predicted"/>
<organism evidence="1 2">
    <name type="scientific">Streptomyces polyrhachis</name>
    <dbReference type="NCBI Taxonomy" id="1282885"/>
    <lineage>
        <taxon>Bacteria</taxon>
        <taxon>Bacillati</taxon>
        <taxon>Actinomycetota</taxon>
        <taxon>Actinomycetes</taxon>
        <taxon>Kitasatosporales</taxon>
        <taxon>Streptomycetaceae</taxon>
        <taxon>Streptomyces</taxon>
    </lineage>
</organism>